<name>H7FUX6_FLAFP</name>
<accession>H7FUX6</accession>
<dbReference type="AlphaFoldDB" id="H7FUX6"/>
<dbReference type="EMBL" id="AHKF01000022">
    <property type="protein sequence ID" value="EIA07627.1"/>
    <property type="molecule type" value="Genomic_DNA"/>
</dbReference>
<dbReference type="eggNOG" id="ENOG502ZCID">
    <property type="taxonomic scope" value="Bacteria"/>
</dbReference>
<keyword evidence="2" id="KW-1185">Reference proteome</keyword>
<protein>
    <submittedName>
        <fullName evidence="1">Uncharacterized protein</fullName>
    </submittedName>
</protein>
<evidence type="ECO:0000313" key="1">
    <source>
        <dbReference type="EMBL" id="EIA07627.1"/>
    </source>
</evidence>
<reference evidence="1 2" key="1">
    <citation type="journal article" date="2014" name="Acta Crystallogr. D">
        <title>Structure-based characterization and antifreeze properties of a hyperactive ice-binding protein from the Antarctic bacterium Flavobacterium frigoris PS1.</title>
        <authorList>
            <person name="Do H."/>
            <person name="Kim S.J."/>
            <person name="Kim H.J."/>
            <person name="Lee J.H."/>
        </authorList>
    </citation>
    <scope>NUCLEOTIDE SEQUENCE [LARGE SCALE GENOMIC DNA]</scope>
    <source>
        <strain evidence="1 2">PS1</strain>
    </source>
</reference>
<dbReference type="PATRIC" id="fig|1086011.3.peg.2932"/>
<sequence>MIEVFNPKVIYFCKSETVIMSKRDLKKYLNELNKEQLEEQIIELYEKFSTVKVYYNFVFNPKEDTLLQECKIKISHEYFPIKTTGRGKKPKMRRSVAQKYIKHFIVLGVDPFVIADVMLYNIEIAQTFSSGHPIKQELFYKSMFNSFEQAVVFMIANGILQEFKARIVAIHKETISQKWKNESEFDAIIERFEY</sequence>
<comment type="caution">
    <text evidence="1">The sequence shown here is derived from an EMBL/GenBank/DDBJ whole genome shotgun (WGS) entry which is preliminary data.</text>
</comment>
<dbReference type="Proteomes" id="UP000005566">
    <property type="component" value="Unassembled WGS sequence"/>
</dbReference>
<gene>
    <name evidence="1" type="ORF">HJ01_02993</name>
</gene>
<evidence type="ECO:0000313" key="2">
    <source>
        <dbReference type="Proteomes" id="UP000005566"/>
    </source>
</evidence>
<dbReference type="InterPro" id="IPR046153">
    <property type="entry name" value="DUF6155"/>
</dbReference>
<dbReference type="STRING" id="1086011.HJ01_02993"/>
<proteinExistence type="predicted"/>
<organism evidence="1 2">
    <name type="scientific">Flavobacterium frigoris (strain PS1)</name>
    <dbReference type="NCBI Taxonomy" id="1086011"/>
    <lineage>
        <taxon>Bacteria</taxon>
        <taxon>Pseudomonadati</taxon>
        <taxon>Bacteroidota</taxon>
        <taxon>Flavobacteriia</taxon>
        <taxon>Flavobacteriales</taxon>
        <taxon>Flavobacteriaceae</taxon>
        <taxon>Flavobacterium</taxon>
    </lineage>
</organism>
<dbReference type="Pfam" id="PF19652">
    <property type="entry name" value="DUF6155"/>
    <property type="match status" value="1"/>
</dbReference>